<dbReference type="Proteomes" id="UP000092634">
    <property type="component" value="Unassembled WGS sequence"/>
</dbReference>
<accession>A0A1E8PNP2</accession>
<evidence type="ECO:0000313" key="2">
    <source>
        <dbReference type="Proteomes" id="UP000092634"/>
    </source>
</evidence>
<dbReference type="AlphaFoldDB" id="A0A1E8PNP2"/>
<sequence>MIFQNPIMHDKFIRYFKLRPIKKFIHSRKMFLIFRQPRVLHHITNLFKRCGNAGRRLLLQI</sequence>
<gene>
    <name evidence="1" type="ORF">BA896_001260</name>
</gene>
<evidence type="ECO:0000313" key="1">
    <source>
        <dbReference type="EMBL" id="OFJ47831.1"/>
    </source>
</evidence>
<organism evidence="1 2">
    <name type="scientific">Janthinobacterium lividum</name>
    <dbReference type="NCBI Taxonomy" id="29581"/>
    <lineage>
        <taxon>Bacteria</taxon>
        <taxon>Pseudomonadati</taxon>
        <taxon>Pseudomonadota</taxon>
        <taxon>Betaproteobacteria</taxon>
        <taxon>Burkholderiales</taxon>
        <taxon>Oxalobacteraceae</taxon>
        <taxon>Janthinobacterium</taxon>
    </lineage>
</organism>
<name>A0A1E8PNP2_9BURK</name>
<comment type="caution">
    <text evidence="1">The sequence shown here is derived from an EMBL/GenBank/DDBJ whole genome shotgun (WGS) entry which is preliminary data.</text>
</comment>
<protein>
    <submittedName>
        <fullName evidence="1">Uncharacterized protein</fullName>
    </submittedName>
</protein>
<dbReference type="EMBL" id="MAQB02000001">
    <property type="protein sequence ID" value="OFJ47831.1"/>
    <property type="molecule type" value="Genomic_DNA"/>
</dbReference>
<reference evidence="1 2" key="1">
    <citation type="submission" date="2016-10" db="EMBL/GenBank/DDBJ databases">
        <title>Updated version of Genome Assembly of Janthinobacterium lividum ERGS5:01.</title>
        <authorList>
            <person name="Kumar R."/>
            <person name="Acharya V."/>
            <person name="Singh D."/>
        </authorList>
    </citation>
    <scope>NUCLEOTIDE SEQUENCE [LARGE SCALE GENOMIC DNA]</scope>
    <source>
        <strain evidence="1 2">ERGS5:01</strain>
    </source>
</reference>
<proteinExistence type="predicted"/>